<dbReference type="EMBL" id="CP001968">
    <property type="protein sequence ID" value="ADD67382.1"/>
    <property type="molecule type" value="Genomic_DNA"/>
</dbReference>
<dbReference type="KEGG" id="dap:Dacet_0586"/>
<dbReference type="STRING" id="522772.Dacet_0586"/>
<proteinExistence type="predicted"/>
<reference evidence="2 3" key="1">
    <citation type="journal article" date="2010" name="Stand. Genomic Sci.">
        <title>Complete genome sequence of Denitrovibrio acetiphilus type strain (N2460).</title>
        <authorList>
            <person name="Kiss H."/>
            <person name="Lang E."/>
            <person name="Lapidus A."/>
            <person name="Copeland A."/>
            <person name="Nolan M."/>
            <person name="Glavina Del Rio T."/>
            <person name="Chen F."/>
            <person name="Lucas S."/>
            <person name="Tice H."/>
            <person name="Cheng J.F."/>
            <person name="Han C."/>
            <person name="Goodwin L."/>
            <person name="Pitluck S."/>
            <person name="Liolios K."/>
            <person name="Pati A."/>
            <person name="Ivanova N."/>
            <person name="Mavromatis K."/>
            <person name="Chen A."/>
            <person name="Palaniappan K."/>
            <person name="Land M."/>
            <person name="Hauser L."/>
            <person name="Chang Y.J."/>
            <person name="Jeffries C.D."/>
            <person name="Detter J.C."/>
            <person name="Brettin T."/>
            <person name="Spring S."/>
            <person name="Rohde M."/>
            <person name="Goker M."/>
            <person name="Woyke T."/>
            <person name="Bristow J."/>
            <person name="Eisen J.A."/>
            <person name="Markowitz V."/>
            <person name="Hugenholtz P."/>
            <person name="Kyrpides N.C."/>
            <person name="Klenk H.P."/>
        </authorList>
    </citation>
    <scope>NUCLEOTIDE SEQUENCE [LARGE SCALE GENOMIC DNA]</scope>
    <source>
        <strain evidence="3">DSM 12809 / NBRC 114555 / N2460</strain>
    </source>
</reference>
<sequence length="234" mass="27010">MAETDVIPIETAQERHKPAGLLEVIGEIQRYSVAESGGSVIPEDYYTIDMRMEYFWLGMKTVIHGGFLMMLLMPLFVGVIQAKIPVFGHRVPTLFDRGYVFVMTISFSLVYALFFTYAARFNAGRVTKLMLNNLFWGATTGSFIKAVSSAAFYHFVYYVVITDANLYSVLNKMTRVSSVFRKEIYYWVRDIRPVLLSSSWMMLLTALIFILLCWGSYIASENRKNDRRRPYGRR</sequence>
<gene>
    <name evidence="2" type="ordered locus">Dacet_0586</name>
</gene>
<feature type="transmembrane region" description="Helical" evidence="1">
    <location>
        <begin position="200"/>
        <end position="219"/>
    </location>
</feature>
<dbReference type="RefSeq" id="WP_013009926.1">
    <property type="nucleotide sequence ID" value="NC_013943.1"/>
</dbReference>
<name>D4H471_DENA2</name>
<keyword evidence="1" id="KW-0812">Transmembrane</keyword>
<dbReference type="OrthoDB" id="5393855at2"/>
<evidence type="ECO:0000256" key="1">
    <source>
        <dbReference type="SAM" id="Phobius"/>
    </source>
</evidence>
<feature type="transmembrane region" description="Helical" evidence="1">
    <location>
        <begin position="134"/>
        <end position="160"/>
    </location>
</feature>
<feature type="transmembrane region" description="Helical" evidence="1">
    <location>
        <begin position="61"/>
        <end position="80"/>
    </location>
</feature>
<keyword evidence="3" id="KW-1185">Reference proteome</keyword>
<accession>D4H471</accession>
<protein>
    <submittedName>
        <fullName evidence="2">Uncharacterized protein</fullName>
    </submittedName>
</protein>
<dbReference type="AlphaFoldDB" id="D4H471"/>
<keyword evidence="1" id="KW-0472">Membrane</keyword>
<dbReference type="InParanoid" id="D4H471"/>
<dbReference type="HOGENOM" id="CLU_098636_0_0_0"/>
<dbReference type="Proteomes" id="UP000002012">
    <property type="component" value="Chromosome"/>
</dbReference>
<dbReference type="eggNOG" id="ENOG5032TNE">
    <property type="taxonomic scope" value="Bacteria"/>
</dbReference>
<dbReference type="PaxDb" id="522772-Dacet_0586"/>
<feature type="transmembrane region" description="Helical" evidence="1">
    <location>
        <begin position="100"/>
        <end position="122"/>
    </location>
</feature>
<evidence type="ECO:0000313" key="2">
    <source>
        <dbReference type="EMBL" id="ADD67382.1"/>
    </source>
</evidence>
<keyword evidence="1" id="KW-1133">Transmembrane helix</keyword>
<organism evidence="2 3">
    <name type="scientific">Denitrovibrio acetiphilus (strain DSM 12809 / NBRC 114555 / N2460)</name>
    <dbReference type="NCBI Taxonomy" id="522772"/>
    <lineage>
        <taxon>Bacteria</taxon>
        <taxon>Pseudomonadati</taxon>
        <taxon>Deferribacterota</taxon>
        <taxon>Deferribacteres</taxon>
        <taxon>Deferribacterales</taxon>
        <taxon>Geovibrionaceae</taxon>
        <taxon>Denitrovibrio</taxon>
    </lineage>
</organism>
<evidence type="ECO:0000313" key="3">
    <source>
        <dbReference type="Proteomes" id="UP000002012"/>
    </source>
</evidence>